<proteinExistence type="predicted"/>
<evidence type="ECO:0000313" key="2">
    <source>
        <dbReference type="Proteomes" id="UP000073492"/>
    </source>
</evidence>
<evidence type="ECO:0000313" key="1">
    <source>
        <dbReference type="EMBL" id="KXT00537.1"/>
    </source>
</evidence>
<organism evidence="1 2">
    <name type="scientific">Pseudocercospora musae</name>
    <dbReference type="NCBI Taxonomy" id="113226"/>
    <lineage>
        <taxon>Eukaryota</taxon>
        <taxon>Fungi</taxon>
        <taxon>Dikarya</taxon>
        <taxon>Ascomycota</taxon>
        <taxon>Pezizomycotina</taxon>
        <taxon>Dothideomycetes</taxon>
        <taxon>Dothideomycetidae</taxon>
        <taxon>Mycosphaerellales</taxon>
        <taxon>Mycosphaerellaceae</taxon>
        <taxon>Pseudocercospora</taxon>
    </lineage>
</organism>
<dbReference type="OrthoDB" id="3649689at2759"/>
<dbReference type="Proteomes" id="UP000073492">
    <property type="component" value="Unassembled WGS sequence"/>
</dbReference>
<name>A0A139HDN1_9PEZI</name>
<evidence type="ECO:0008006" key="3">
    <source>
        <dbReference type="Google" id="ProtNLM"/>
    </source>
</evidence>
<dbReference type="EMBL" id="LFZO01000679">
    <property type="protein sequence ID" value="KXT00537.1"/>
    <property type="molecule type" value="Genomic_DNA"/>
</dbReference>
<comment type="caution">
    <text evidence="1">The sequence shown here is derived from an EMBL/GenBank/DDBJ whole genome shotgun (WGS) entry which is preliminary data.</text>
</comment>
<reference evidence="1 2" key="1">
    <citation type="submission" date="2015-07" db="EMBL/GenBank/DDBJ databases">
        <title>Comparative genomics of the Sigatoka disease complex on banana suggests a link between parallel evolutionary changes in Pseudocercospora fijiensis and Pseudocercospora eumusae and increased virulence on the banana host.</title>
        <authorList>
            <person name="Chang T.-C."/>
            <person name="Salvucci A."/>
            <person name="Crous P.W."/>
            <person name="Stergiopoulos I."/>
        </authorList>
    </citation>
    <scope>NUCLEOTIDE SEQUENCE [LARGE SCALE GENOMIC DNA]</scope>
    <source>
        <strain evidence="1 2">CBS 116634</strain>
    </source>
</reference>
<sequence length="252" mass="28815">MAPANYGTTYARFSRRQCFAFIRRHGGTIPPGKNIDPRQILRQMDADARFRFMDLPPEMRNDVYTILLSRNPKEGRKAFPEILRVSKQLYKEALGILRAESFFRIGVAVTKTNMNEFCDLSENLDATIRTNREHQVHLGCSLTHFESLRTVEKIQLHIVLCTLACTDGDWRTLTALVSLIKIYATNLRTLELTAEDERRPGGYNIMTNMSSALEAFSKLPENVTLDNQGLDDATYDAVWAALRRKRAFSRHA</sequence>
<keyword evidence="2" id="KW-1185">Reference proteome</keyword>
<gene>
    <name evidence="1" type="ORF">AC579_8830</name>
</gene>
<accession>A0A139HDN1</accession>
<dbReference type="AlphaFoldDB" id="A0A139HDN1"/>
<protein>
    <recommendedName>
        <fullName evidence="3">F-box domain-containing protein</fullName>
    </recommendedName>
</protein>